<evidence type="ECO:0000313" key="3">
    <source>
        <dbReference type="Proteomes" id="UP000215148"/>
    </source>
</evidence>
<feature type="transmembrane region" description="Helical" evidence="1">
    <location>
        <begin position="12"/>
        <end position="31"/>
    </location>
</feature>
<dbReference type="SUPFAM" id="SSF54523">
    <property type="entry name" value="Pili subunits"/>
    <property type="match status" value="1"/>
</dbReference>
<keyword evidence="1" id="KW-0812">Transmembrane</keyword>
<name>A0A223MUU9_9VIBR</name>
<dbReference type="RefSeq" id="WP_094499578.1">
    <property type="nucleotide sequence ID" value="NZ_CAWNHI010000001.1"/>
</dbReference>
<dbReference type="KEGG" id="vqi:CCZ37_01535"/>
<proteinExistence type="predicted"/>
<organism evidence="2 3">
    <name type="scientific">Vibrio qinghaiensis</name>
    <dbReference type="NCBI Taxonomy" id="2025808"/>
    <lineage>
        <taxon>Bacteria</taxon>
        <taxon>Pseudomonadati</taxon>
        <taxon>Pseudomonadota</taxon>
        <taxon>Gammaproteobacteria</taxon>
        <taxon>Vibrionales</taxon>
        <taxon>Vibrionaceae</taxon>
        <taxon>Vibrio</taxon>
    </lineage>
</organism>
<sequence>MKRQNGFTLIELVVVIVILGILAVTAAPRFLNFQGDARKASLQGLKGAIDGAAGIVYGKAALAGLEKSASGAVDNVQIIHGYPKASSDGIGNAVVGLNSDWNVATSGATSITYGFKSNTSTTCAVTYNQATSSAVYSTAVTDDGC</sequence>
<dbReference type="InterPro" id="IPR045584">
    <property type="entry name" value="Pilin-like"/>
</dbReference>
<dbReference type="EMBL" id="CP022741">
    <property type="protein sequence ID" value="ASU21362.1"/>
    <property type="molecule type" value="Genomic_DNA"/>
</dbReference>
<evidence type="ECO:0000256" key="1">
    <source>
        <dbReference type="SAM" id="Phobius"/>
    </source>
</evidence>
<gene>
    <name evidence="2" type="ORF">CCZ37_01535</name>
</gene>
<protein>
    <submittedName>
        <fullName evidence="2">MSHA biogenesis protein MshA</fullName>
    </submittedName>
</protein>
<dbReference type="Proteomes" id="UP000215148">
    <property type="component" value="Chromosome 1"/>
</dbReference>
<keyword evidence="3" id="KW-1185">Reference proteome</keyword>
<keyword evidence="1" id="KW-1133">Transmembrane helix</keyword>
<dbReference type="AlphaFoldDB" id="A0A223MUU9"/>
<keyword evidence="1" id="KW-0472">Membrane</keyword>
<evidence type="ECO:0000313" key="2">
    <source>
        <dbReference type="EMBL" id="ASU21362.1"/>
    </source>
</evidence>
<dbReference type="Pfam" id="PF07963">
    <property type="entry name" value="N_methyl"/>
    <property type="match status" value="1"/>
</dbReference>
<accession>A0A223MUU9</accession>
<reference evidence="2 3" key="1">
    <citation type="submission" date="2017-08" db="EMBL/GenBank/DDBJ databases">
        <title>The Vibrio qinghaiensis sp.-Q67 is a luminous bacteria isolated firstly from Qinghai lake, Qinghai province, China, which has been proved to be very sensitive to detect environmental and food pollutants. Therefore, complete genome analysis of V. qinghaiensis sp.-Q67 highlights the potential application of this strain on detection of hazards in the contaminated environments.</title>
        <authorList>
            <person name="Gong L."/>
        </authorList>
    </citation>
    <scope>NUCLEOTIDE SEQUENCE [LARGE SCALE GENOMIC DNA]</scope>
    <source>
        <strain evidence="2 3">Q67</strain>
    </source>
</reference>
<dbReference type="InterPro" id="IPR012902">
    <property type="entry name" value="N_methyl_site"/>
</dbReference>
<dbReference type="NCBIfam" id="TIGR02532">
    <property type="entry name" value="IV_pilin_GFxxxE"/>
    <property type="match status" value="1"/>
</dbReference>
<dbReference type="Gene3D" id="3.30.700.10">
    <property type="entry name" value="Glycoprotein, Type 4 Pilin"/>
    <property type="match status" value="1"/>
</dbReference>